<keyword evidence="1" id="KW-0677">Repeat</keyword>
<reference evidence="3" key="1">
    <citation type="submission" date="2020-10" db="EMBL/GenBank/DDBJ databases">
        <authorList>
            <person name="Gilroy R."/>
        </authorList>
    </citation>
    <scope>NUCLEOTIDE SEQUENCE</scope>
    <source>
        <strain evidence="3">ChiSjej4B22-9803</strain>
    </source>
</reference>
<feature type="domain" description="SLH" evidence="2">
    <location>
        <begin position="23"/>
        <end position="80"/>
    </location>
</feature>
<proteinExistence type="predicted"/>
<sequence>MRRIIGVILTVVMLLTTGAPVWGAEYYDTENTAYAQAADFLSALGIMEGRDDGSFAPEEPVTRAEVCDVIMKIMRKSPQGIQSIAFDDVSKNYWAYDAIAYLSSVGIISGDGNKFYPERNMTYYELFTALVRFLGYSAYAEAAGGYPNGYMDVAKRAQLMKNMDGVNYDEAVNRGNLAVICANTMEAPVSELKGQENDGVVFASGRTVMELYWDMGKISGIINGVYGTCEGGVILPENQVLIDGQPYWVQAGAWEEKLGWAVEAYYQEAEDGQRTILYGDFERENTVYTIDAEDFIEAADYRVTYADGRRDKTLRLSRSIDIVKNGVFLPAWDDFDIFQIVSGDLTLIDNNRDGLMDYALIREVSVFVVNRVDVENGLIYDHYDRQQVLDLETGAPFVRLRTDGGQEGKIEDIARYDVLNVVKTDGVYYDVTITRKTAEGTVTGIVPGDRILQMGETEYLVDYGFWQREERDWIRIGEKYTFLLDSRGYVCGYLYAGEDSIIPACLISVRELEDQEGLAVRFKLFNLITGETEVLFGAEKIRVDGYSCKTFEQVYQALALDTGGNKPRGMQQVLLYQVNGEQRI</sequence>
<evidence type="ECO:0000313" key="3">
    <source>
        <dbReference type="EMBL" id="HIU48770.1"/>
    </source>
</evidence>
<dbReference type="Pfam" id="PF00395">
    <property type="entry name" value="SLH"/>
    <property type="match status" value="2"/>
</dbReference>
<reference evidence="3" key="2">
    <citation type="journal article" date="2021" name="PeerJ">
        <title>Extensive microbial diversity within the chicken gut microbiome revealed by metagenomics and culture.</title>
        <authorList>
            <person name="Gilroy R."/>
            <person name="Ravi A."/>
            <person name="Getino M."/>
            <person name="Pursley I."/>
            <person name="Horton D.L."/>
            <person name="Alikhan N.F."/>
            <person name="Baker D."/>
            <person name="Gharbi K."/>
            <person name="Hall N."/>
            <person name="Watson M."/>
            <person name="Adriaenssens E.M."/>
            <person name="Foster-Nyarko E."/>
            <person name="Jarju S."/>
            <person name="Secka A."/>
            <person name="Antonio M."/>
            <person name="Oren A."/>
            <person name="Chaudhuri R.R."/>
            <person name="La Ragione R."/>
            <person name="Hildebrand F."/>
            <person name="Pallen M.J."/>
        </authorList>
    </citation>
    <scope>NUCLEOTIDE SEQUENCE</scope>
    <source>
        <strain evidence="3">ChiSjej4B22-9803</strain>
    </source>
</reference>
<name>A0A9D1S6I5_9FIRM</name>
<accession>A0A9D1S6I5</accession>
<dbReference type="Proteomes" id="UP000824111">
    <property type="component" value="Unassembled WGS sequence"/>
</dbReference>
<gene>
    <name evidence="3" type="ORF">IAB04_05355</name>
</gene>
<dbReference type="InterPro" id="IPR001119">
    <property type="entry name" value="SLH_dom"/>
</dbReference>
<comment type="caution">
    <text evidence="3">The sequence shown here is derived from an EMBL/GenBank/DDBJ whole genome shotgun (WGS) entry which is preliminary data.</text>
</comment>
<evidence type="ECO:0000259" key="2">
    <source>
        <dbReference type="PROSITE" id="PS51272"/>
    </source>
</evidence>
<organism evidence="3 4">
    <name type="scientific">Candidatus Avimonoglobus intestinipullorum</name>
    <dbReference type="NCBI Taxonomy" id="2840699"/>
    <lineage>
        <taxon>Bacteria</taxon>
        <taxon>Bacillati</taxon>
        <taxon>Bacillota</taxon>
        <taxon>Clostridia</taxon>
        <taxon>Eubacteriales</taxon>
        <taxon>Candidatus Avimonoglobus</taxon>
    </lineage>
</organism>
<protein>
    <submittedName>
        <fullName evidence="3">S-layer homology domain-containing protein</fullName>
    </submittedName>
</protein>
<feature type="domain" description="SLH" evidence="2">
    <location>
        <begin position="82"/>
        <end position="144"/>
    </location>
</feature>
<dbReference type="AlphaFoldDB" id="A0A9D1S6I5"/>
<dbReference type="PROSITE" id="PS51272">
    <property type="entry name" value="SLH"/>
    <property type="match status" value="2"/>
</dbReference>
<feature type="non-terminal residue" evidence="3">
    <location>
        <position position="584"/>
    </location>
</feature>
<evidence type="ECO:0000313" key="4">
    <source>
        <dbReference type="Proteomes" id="UP000824111"/>
    </source>
</evidence>
<evidence type="ECO:0000256" key="1">
    <source>
        <dbReference type="ARBA" id="ARBA00022737"/>
    </source>
</evidence>
<dbReference type="EMBL" id="DVND01000140">
    <property type="protein sequence ID" value="HIU48770.1"/>
    <property type="molecule type" value="Genomic_DNA"/>
</dbReference>